<dbReference type="InterPro" id="IPR058488">
    <property type="entry name" value="DUF8175"/>
</dbReference>
<evidence type="ECO:0000313" key="5">
    <source>
        <dbReference type="Proteomes" id="UP001596012"/>
    </source>
</evidence>
<dbReference type="RefSeq" id="WP_386353921.1">
    <property type="nucleotide sequence ID" value="NZ_JBHSFG010000090.1"/>
</dbReference>
<feature type="region of interest" description="Disordered" evidence="1">
    <location>
        <begin position="241"/>
        <end position="262"/>
    </location>
</feature>
<feature type="transmembrane region" description="Helical" evidence="2">
    <location>
        <begin position="48"/>
        <end position="65"/>
    </location>
</feature>
<feature type="compositionally biased region" description="Basic and acidic residues" evidence="1">
    <location>
        <begin position="1"/>
        <end position="13"/>
    </location>
</feature>
<sequence>MSLGDEHGSRGEDSGYGGSGQTRTRYPDSAGDVYGGARRGGRSSYRSLITVVGVVVLLIAAIAFANRGGGDSGSSDGGEERADAAPTAASGKQPVETKAGGIPSGFAQDEQGAESAAANYAVALGSTNMFKKDSRHEIVDTIYTSAAASKLQGPMDKAYSAGFLSRLGLDADGNPPKGSTFVSRTIPVGTKVEEYSNTSAKVAVWYMGLIGMSGEVSTDPVSPTWKTWTFNLQWSNGDWKITSDSQKDGPAPVPGDDTAATSDEISKAIEEYGGFTYAR</sequence>
<feature type="domain" description="DUF8175" evidence="3">
    <location>
        <begin position="94"/>
        <end position="251"/>
    </location>
</feature>
<keyword evidence="2" id="KW-1133">Transmembrane helix</keyword>
<evidence type="ECO:0000313" key="4">
    <source>
        <dbReference type="EMBL" id="MFC4471574.1"/>
    </source>
</evidence>
<evidence type="ECO:0000259" key="3">
    <source>
        <dbReference type="Pfam" id="PF26526"/>
    </source>
</evidence>
<reference evidence="5" key="1">
    <citation type="journal article" date="2019" name="Int. J. Syst. Evol. Microbiol.">
        <title>The Global Catalogue of Microorganisms (GCM) 10K type strain sequencing project: providing services to taxonomists for standard genome sequencing and annotation.</title>
        <authorList>
            <consortium name="The Broad Institute Genomics Platform"/>
            <consortium name="The Broad Institute Genome Sequencing Center for Infectious Disease"/>
            <person name="Wu L."/>
            <person name="Ma J."/>
        </authorList>
    </citation>
    <scope>NUCLEOTIDE SEQUENCE [LARGE SCALE GENOMIC DNA]</scope>
    <source>
        <strain evidence="5">DT43</strain>
    </source>
</reference>
<evidence type="ECO:0000256" key="1">
    <source>
        <dbReference type="SAM" id="MobiDB-lite"/>
    </source>
</evidence>
<dbReference type="Pfam" id="PF26526">
    <property type="entry name" value="DUF8175"/>
    <property type="match status" value="1"/>
</dbReference>
<feature type="region of interest" description="Disordered" evidence="1">
    <location>
        <begin position="68"/>
        <end position="110"/>
    </location>
</feature>
<gene>
    <name evidence="4" type="ORF">ACFPH6_45000</name>
</gene>
<protein>
    <recommendedName>
        <fullName evidence="3">DUF8175 domain-containing protein</fullName>
    </recommendedName>
</protein>
<keyword evidence="2" id="KW-0812">Transmembrane</keyword>
<dbReference type="Proteomes" id="UP001596012">
    <property type="component" value="Unassembled WGS sequence"/>
</dbReference>
<accession>A0ABV8Z259</accession>
<comment type="caution">
    <text evidence="4">The sequence shown here is derived from an EMBL/GenBank/DDBJ whole genome shotgun (WGS) entry which is preliminary data.</text>
</comment>
<proteinExistence type="predicted"/>
<feature type="region of interest" description="Disordered" evidence="1">
    <location>
        <begin position="1"/>
        <end position="41"/>
    </location>
</feature>
<evidence type="ECO:0000256" key="2">
    <source>
        <dbReference type="SAM" id="Phobius"/>
    </source>
</evidence>
<keyword evidence="2" id="KW-0472">Membrane</keyword>
<organism evidence="4 5">
    <name type="scientific">Streptomyces xiangluensis</name>
    <dbReference type="NCBI Taxonomy" id="2665720"/>
    <lineage>
        <taxon>Bacteria</taxon>
        <taxon>Bacillati</taxon>
        <taxon>Actinomycetota</taxon>
        <taxon>Actinomycetes</taxon>
        <taxon>Kitasatosporales</taxon>
        <taxon>Streptomycetaceae</taxon>
        <taxon>Streptomyces</taxon>
    </lineage>
</organism>
<dbReference type="EMBL" id="JBHSFG010000090">
    <property type="protein sequence ID" value="MFC4471574.1"/>
    <property type="molecule type" value="Genomic_DNA"/>
</dbReference>
<keyword evidence="5" id="KW-1185">Reference proteome</keyword>
<name>A0ABV8Z259_9ACTN</name>